<organism evidence="2">
    <name type="scientific">Methyloraptor flagellatus</name>
    <dbReference type="NCBI Taxonomy" id="3162530"/>
    <lineage>
        <taxon>Bacteria</taxon>
        <taxon>Pseudomonadati</taxon>
        <taxon>Pseudomonadota</taxon>
        <taxon>Alphaproteobacteria</taxon>
        <taxon>Hyphomicrobiales</taxon>
        <taxon>Ancalomicrobiaceae</taxon>
        <taxon>Methyloraptor</taxon>
    </lineage>
</organism>
<dbReference type="Pfam" id="PF00239">
    <property type="entry name" value="Resolvase"/>
    <property type="match status" value="1"/>
</dbReference>
<dbReference type="InterPro" id="IPR006119">
    <property type="entry name" value="Resolv_N"/>
</dbReference>
<dbReference type="GO" id="GO:0000150">
    <property type="term" value="F:DNA strand exchange activity"/>
    <property type="evidence" value="ECO:0007669"/>
    <property type="project" value="InterPro"/>
</dbReference>
<reference evidence="2" key="1">
    <citation type="submission" date="2024-06" db="EMBL/GenBank/DDBJ databases">
        <title>Methylostella associata gen. nov., sp. nov., a novel Ancalomicrobiaceae-affiliated facultatively methylotrophic bacteria that feed on methanotrophs of the genus Methylococcus.</title>
        <authorList>
            <person name="Saltykova V."/>
            <person name="Danilova O.V."/>
            <person name="Oshkin I.Y."/>
            <person name="Belova S.E."/>
            <person name="Pimenov N.V."/>
            <person name="Dedysh S.N."/>
        </authorList>
    </citation>
    <scope>NUCLEOTIDE SEQUENCE</scope>
    <source>
        <strain evidence="2">S20</strain>
    </source>
</reference>
<protein>
    <submittedName>
        <fullName evidence="2">Recombinase family protein</fullName>
    </submittedName>
</protein>
<dbReference type="Gene3D" id="3.40.50.1390">
    <property type="entry name" value="Resolvase, N-terminal catalytic domain"/>
    <property type="match status" value="1"/>
</dbReference>
<name>A0AAU7X8P0_9HYPH</name>
<dbReference type="InterPro" id="IPR036162">
    <property type="entry name" value="Resolvase-like_N_sf"/>
</dbReference>
<evidence type="ECO:0000259" key="1">
    <source>
        <dbReference type="PROSITE" id="PS51736"/>
    </source>
</evidence>
<proteinExistence type="predicted"/>
<dbReference type="KEGG" id="mflg:ABS361_17380"/>
<dbReference type="EMBL" id="CP158568">
    <property type="protein sequence ID" value="XBY43821.1"/>
    <property type="molecule type" value="Genomic_DNA"/>
</dbReference>
<sequence length="68" mass="7566">MSELVRRKARRIAFAAEHGLPVVGWHVENESGAKRAGPELFLFLADSQPGDVLLIEQVDRLPRLTSVD</sequence>
<dbReference type="PROSITE" id="PS51736">
    <property type="entry name" value="RECOMBINASES_3"/>
    <property type="match status" value="1"/>
</dbReference>
<accession>A0AAU7X8P0</accession>
<dbReference type="GO" id="GO:0003677">
    <property type="term" value="F:DNA binding"/>
    <property type="evidence" value="ECO:0007669"/>
    <property type="project" value="InterPro"/>
</dbReference>
<dbReference type="SUPFAM" id="SSF53041">
    <property type="entry name" value="Resolvase-like"/>
    <property type="match status" value="1"/>
</dbReference>
<dbReference type="RefSeq" id="WP_407048921.1">
    <property type="nucleotide sequence ID" value="NZ_CP158568.1"/>
</dbReference>
<evidence type="ECO:0000313" key="2">
    <source>
        <dbReference type="EMBL" id="XBY43821.1"/>
    </source>
</evidence>
<dbReference type="AlphaFoldDB" id="A0AAU7X8P0"/>
<feature type="domain" description="Resolvase/invertase-type recombinase catalytic" evidence="1">
    <location>
        <begin position="1"/>
        <end position="68"/>
    </location>
</feature>
<gene>
    <name evidence="2" type="ORF">ABS361_17380</name>
</gene>